<dbReference type="InterPro" id="IPR001279">
    <property type="entry name" value="Metallo-B-lactamas"/>
</dbReference>
<comment type="caution">
    <text evidence="2">The sequence shown here is derived from an EMBL/GenBank/DDBJ whole genome shotgun (WGS) entry which is preliminary data.</text>
</comment>
<dbReference type="CDD" id="cd07739">
    <property type="entry name" value="metallo-hydrolase-like_MBL-fold"/>
    <property type="match status" value="1"/>
</dbReference>
<gene>
    <name evidence="2" type="ORF">Aph01nite_15940</name>
</gene>
<dbReference type="Proteomes" id="UP000640052">
    <property type="component" value="Unassembled WGS sequence"/>
</dbReference>
<protein>
    <submittedName>
        <fullName evidence="2">MBL fold metallo-hydrolase</fullName>
    </submittedName>
</protein>
<keyword evidence="3" id="KW-1185">Reference proteome</keyword>
<reference evidence="2" key="1">
    <citation type="submission" date="2021-01" db="EMBL/GenBank/DDBJ databases">
        <title>Whole genome shotgun sequence of Acrocarpospora phusangensis NBRC 108782.</title>
        <authorList>
            <person name="Komaki H."/>
            <person name="Tamura T."/>
        </authorList>
    </citation>
    <scope>NUCLEOTIDE SEQUENCE</scope>
    <source>
        <strain evidence="2">NBRC 108782</strain>
    </source>
</reference>
<proteinExistence type="predicted"/>
<organism evidence="2 3">
    <name type="scientific">Acrocarpospora phusangensis</name>
    <dbReference type="NCBI Taxonomy" id="1070424"/>
    <lineage>
        <taxon>Bacteria</taxon>
        <taxon>Bacillati</taxon>
        <taxon>Actinomycetota</taxon>
        <taxon>Actinomycetes</taxon>
        <taxon>Streptosporangiales</taxon>
        <taxon>Streptosporangiaceae</taxon>
        <taxon>Acrocarpospora</taxon>
    </lineage>
</organism>
<evidence type="ECO:0000259" key="1">
    <source>
        <dbReference type="SMART" id="SM00849"/>
    </source>
</evidence>
<dbReference type="InterPro" id="IPR036866">
    <property type="entry name" value="RibonucZ/Hydroxyglut_hydro"/>
</dbReference>
<dbReference type="AlphaFoldDB" id="A0A919UIP0"/>
<dbReference type="EMBL" id="BOOA01000009">
    <property type="protein sequence ID" value="GIH23284.1"/>
    <property type="molecule type" value="Genomic_DNA"/>
</dbReference>
<dbReference type="InterPro" id="IPR050855">
    <property type="entry name" value="NDM-1-like"/>
</dbReference>
<dbReference type="SMART" id="SM00849">
    <property type="entry name" value="Lactamase_B"/>
    <property type="match status" value="1"/>
</dbReference>
<dbReference type="PANTHER" id="PTHR42951:SF14">
    <property type="entry name" value="METALLO-BETA-LACTAMASE SUPERFAMILY PROTEIN"/>
    <property type="match status" value="1"/>
</dbReference>
<sequence>MESVINMTLGYETFVADPIPLAVSEPVPNGDRRMFSPLSITLIHGERDAVLIDPPMTRAQADVVGSWIEASGKNVTHIFVTHGHGDHWFTADLLAQRFGAQVVASAGTIEQMRRNVAIREVFWDRLLPGQIPDSPVTAATPPGNRLDLEGHELAIIEVGHSDTDETSVLHVPDLDLVVAGDVIYNGVHQFLVETKDGGIDAWRKAIDIVENLRPRLIVAGHKNKDLDDDADRAIAQTRAYLDAADELLPRYTTALDFFRAMLERFPERLNPGALWNGATSLYT</sequence>
<dbReference type="PANTHER" id="PTHR42951">
    <property type="entry name" value="METALLO-BETA-LACTAMASE DOMAIN-CONTAINING"/>
    <property type="match status" value="1"/>
</dbReference>
<name>A0A919UIP0_9ACTN</name>
<dbReference type="Pfam" id="PF00753">
    <property type="entry name" value="Lactamase_B"/>
    <property type="match status" value="1"/>
</dbReference>
<feature type="domain" description="Metallo-beta-lactamase" evidence="1">
    <location>
        <begin position="37"/>
        <end position="221"/>
    </location>
</feature>
<accession>A0A919UIP0</accession>
<evidence type="ECO:0000313" key="3">
    <source>
        <dbReference type="Proteomes" id="UP000640052"/>
    </source>
</evidence>
<dbReference type="SUPFAM" id="SSF56281">
    <property type="entry name" value="Metallo-hydrolase/oxidoreductase"/>
    <property type="match status" value="1"/>
</dbReference>
<dbReference type="Gene3D" id="3.60.15.10">
    <property type="entry name" value="Ribonuclease Z/Hydroxyacylglutathione hydrolase-like"/>
    <property type="match status" value="1"/>
</dbReference>
<evidence type="ECO:0000313" key="2">
    <source>
        <dbReference type="EMBL" id="GIH23284.1"/>
    </source>
</evidence>